<dbReference type="AlphaFoldDB" id="A0A1F6BT62"/>
<proteinExistence type="predicted"/>
<comment type="caution">
    <text evidence="1">The sequence shown here is derived from an EMBL/GenBank/DDBJ whole genome shotgun (WGS) entry which is preliminary data.</text>
</comment>
<name>A0A1F6BT62_9BACT</name>
<reference evidence="1 2" key="1">
    <citation type="journal article" date="2016" name="Nat. Commun.">
        <title>Thousands of microbial genomes shed light on interconnected biogeochemical processes in an aquifer system.</title>
        <authorList>
            <person name="Anantharaman K."/>
            <person name="Brown C.T."/>
            <person name="Hug L.A."/>
            <person name="Sharon I."/>
            <person name="Castelle C.J."/>
            <person name="Probst A.J."/>
            <person name="Thomas B.C."/>
            <person name="Singh A."/>
            <person name="Wilkins M.J."/>
            <person name="Karaoz U."/>
            <person name="Brodie E.L."/>
            <person name="Williams K.H."/>
            <person name="Hubbard S.S."/>
            <person name="Banfield J.F."/>
        </authorList>
    </citation>
    <scope>NUCLEOTIDE SEQUENCE [LARGE SCALE GENOMIC DNA]</scope>
</reference>
<protein>
    <submittedName>
        <fullName evidence="1">Uncharacterized protein</fullName>
    </submittedName>
</protein>
<evidence type="ECO:0000313" key="2">
    <source>
        <dbReference type="Proteomes" id="UP000179014"/>
    </source>
</evidence>
<evidence type="ECO:0000313" key="1">
    <source>
        <dbReference type="EMBL" id="OGG39942.1"/>
    </source>
</evidence>
<dbReference type="EMBL" id="MFKN01000036">
    <property type="protein sequence ID" value="OGG39942.1"/>
    <property type="molecule type" value="Genomic_DNA"/>
</dbReference>
<dbReference type="Proteomes" id="UP000179014">
    <property type="component" value="Unassembled WGS sequence"/>
</dbReference>
<sequence>MISNHIKIAECDGGIEVVSRELYDRIYREIATALKNEGATAVLALKKQARRAATSGARNAVLLTVIEELPDGTVRLRTADEVDYYRRSRAA</sequence>
<gene>
    <name evidence="1" type="ORF">A2118_01175</name>
</gene>
<organism evidence="1 2">
    <name type="scientific">Candidatus Kaiserbacteria bacterium GWA2_50_9</name>
    <dbReference type="NCBI Taxonomy" id="1798474"/>
    <lineage>
        <taxon>Bacteria</taxon>
        <taxon>Candidatus Kaiseribacteriota</taxon>
    </lineage>
</organism>
<accession>A0A1F6BT62</accession>